<dbReference type="RefSeq" id="WP_157522768.1">
    <property type="nucleotide sequence ID" value="NZ_CP066775.1"/>
</dbReference>
<dbReference type="KEGG" id="mgik:GO620_001815"/>
<evidence type="ECO:0000313" key="2">
    <source>
        <dbReference type="Proteomes" id="UP000429232"/>
    </source>
</evidence>
<gene>
    <name evidence="1" type="ORF">GO620_001815</name>
</gene>
<dbReference type="InterPro" id="IPR036291">
    <property type="entry name" value="NAD(P)-bd_dom_sf"/>
</dbReference>
<protein>
    <submittedName>
        <fullName evidence="1">Uncharacterized protein</fullName>
    </submittedName>
</protein>
<evidence type="ECO:0000313" key="1">
    <source>
        <dbReference type="EMBL" id="QQL50214.1"/>
    </source>
</evidence>
<reference evidence="1 2" key="1">
    <citation type="submission" date="2020-12" db="EMBL/GenBank/DDBJ databases">
        <title>HMF7856_wgs.fasta genome submission.</title>
        <authorList>
            <person name="Kang H."/>
            <person name="Kim H."/>
            <person name="Joh K."/>
        </authorList>
    </citation>
    <scope>NUCLEOTIDE SEQUENCE [LARGE SCALE GENOMIC DNA]</scope>
    <source>
        <strain evidence="1 2">HMF7856</strain>
    </source>
</reference>
<accession>A0A6I4HUB5</accession>
<proteinExistence type="predicted"/>
<name>A0A6I4HUB5_9SPHI</name>
<dbReference type="Gene3D" id="3.40.50.720">
    <property type="entry name" value="NAD(P)-binding Rossmann-like Domain"/>
    <property type="match status" value="1"/>
</dbReference>
<dbReference type="EMBL" id="CP066775">
    <property type="protein sequence ID" value="QQL50214.1"/>
    <property type="molecule type" value="Genomic_DNA"/>
</dbReference>
<dbReference type="SUPFAM" id="SSF51735">
    <property type="entry name" value="NAD(P)-binding Rossmann-fold domains"/>
    <property type="match status" value="1"/>
</dbReference>
<keyword evidence="2" id="KW-1185">Reference proteome</keyword>
<organism evidence="1 2">
    <name type="scientific">Mucilaginibacter ginkgonis</name>
    <dbReference type="NCBI Taxonomy" id="2682091"/>
    <lineage>
        <taxon>Bacteria</taxon>
        <taxon>Pseudomonadati</taxon>
        <taxon>Bacteroidota</taxon>
        <taxon>Sphingobacteriia</taxon>
        <taxon>Sphingobacteriales</taxon>
        <taxon>Sphingobacteriaceae</taxon>
        <taxon>Mucilaginibacter</taxon>
    </lineage>
</organism>
<dbReference type="Proteomes" id="UP000429232">
    <property type="component" value="Chromosome"/>
</dbReference>
<dbReference type="AlphaFoldDB" id="A0A6I4HUB5"/>
<sequence length="156" mass="17665">MTHGKGNKGNLNFLFAIIKNGIPYPLGAFNNKRSFLSVSNLCELIHRKDIFTGIYVADDDPLATTEVVKIISSALKRRARIWLLTQNITVSFAEIGKLFHRPLATKCLKKIITDFVVSNEKIKAVLHKDFPITSRQEIFETIESFIEYPQIKKADG</sequence>